<dbReference type="EMBL" id="WTPW01001302">
    <property type="protein sequence ID" value="KAF0444397.1"/>
    <property type="molecule type" value="Genomic_DNA"/>
</dbReference>
<keyword evidence="4" id="KW-1185">Reference proteome</keyword>
<accession>A0A8H3XDB6</accession>
<dbReference type="InterPro" id="IPR039551">
    <property type="entry name" value="Cho/carn_acyl_trans"/>
</dbReference>
<dbReference type="InterPro" id="IPR000542">
    <property type="entry name" value="Carn_acyl_trans"/>
</dbReference>
<proteinExistence type="predicted"/>
<dbReference type="GO" id="GO:0005739">
    <property type="term" value="C:mitochondrion"/>
    <property type="evidence" value="ECO:0007669"/>
    <property type="project" value="TreeGrafter"/>
</dbReference>
<keyword evidence="3" id="KW-0808">Transferase</keyword>
<evidence type="ECO:0000313" key="4">
    <source>
        <dbReference type="Proteomes" id="UP000439903"/>
    </source>
</evidence>
<comment type="caution">
    <text evidence="3">The sequence shown here is derived from an EMBL/GenBank/DDBJ whole genome shotgun (WGS) entry which is preliminary data.</text>
</comment>
<dbReference type="InterPro" id="IPR042231">
    <property type="entry name" value="Cho/carn_acyl_trans_2"/>
</dbReference>
<keyword evidence="1 3" id="KW-0012">Acyltransferase</keyword>
<dbReference type="PANTHER" id="PTHR22589">
    <property type="entry name" value="CARNITINE O-ACYLTRANSFERASE"/>
    <property type="match status" value="1"/>
</dbReference>
<organism evidence="3 4">
    <name type="scientific">Gigaspora margarita</name>
    <dbReference type="NCBI Taxonomy" id="4874"/>
    <lineage>
        <taxon>Eukaryota</taxon>
        <taxon>Fungi</taxon>
        <taxon>Fungi incertae sedis</taxon>
        <taxon>Mucoromycota</taxon>
        <taxon>Glomeromycotina</taxon>
        <taxon>Glomeromycetes</taxon>
        <taxon>Diversisporales</taxon>
        <taxon>Gigasporaceae</taxon>
        <taxon>Gigaspora</taxon>
    </lineage>
</organism>
<dbReference type="Gene3D" id="3.30.559.70">
    <property type="entry name" value="Choline/Carnitine o-acyltransferase, domain 2"/>
    <property type="match status" value="1"/>
</dbReference>
<feature type="domain" description="Choline/carnitine acyltransferase" evidence="2">
    <location>
        <begin position="34"/>
        <end position="159"/>
    </location>
</feature>
<dbReference type="AlphaFoldDB" id="A0A8H3XDB6"/>
<gene>
    <name evidence="3" type="ORF">F8M41_003471</name>
</gene>
<evidence type="ECO:0000313" key="3">
    <source>
        <dbReference type="EMBL" id="KAF0444397.1"/>
    </source>
</evidence>
<dbReference type="GO" id="GO:0004092">
    <property type="term" value="F:carnitine O-acetyltransferase activity"/>
    <property type="evidence" value="ECO:0007669"/>
    <property type="project" value="TreeGrafter"/>
</dbReference>
<dbReference type="GO" id="GO:0009437">
    <property type="term" value="P:carnitine metabolic process"/>
    <property type="evidence" value="ECO:0007669"/>
    <property type="project" value="TreeGrafter"/>
</dbReference>
<dbReference type="Proteomes" id="UP000439903">
    <property type="component" value="Unassembled WGS sequence"/>
</dbReference>
<dbReference type="PANTHER" id="PTHR22589:SF29">
    <property type="entry name" value="MITOCHONDRIAL CARNITINE O-ACETYLTRANSFERASE-RELATED"/>
    <property type="match status" value="1"/>
</dbReference>
<dbReference type="OrthoDB" id="240216at2759"/>
<protein>
    <submittedName>
        <fullName evidence="3">Acyltransferase ChoActase/COT/CPT</fullName>
    </submittedName>
</protein>
<name>A0A8H3XDB6_GIGMA</name>
<sequence length="194" mass="22443">MQFCISIFGAPYYNLNWRLYHSNKIIICFCFWFQREKDFLQTNTLVGQFLENEGPKLQEKLQSYATDKPSYIEEFWYDSYLSYTDPVVLNFNPFFVLANDPTAARNNQVSRAASLIFSSLNFVHALRTETLEPDAFRGTPLDMSQFQRMFGTARLPTEKGFGITEKELVANLKTIKQDAQGIPVVEIAVENKDF</sequence>
<reference evidence="3 4" key="1">
    <citation type="journal article" date="2019" name="Environ. Microbiol.">
        <title>At the nexus of three kingdoms: the genome of the mycorrhizal fungus Gigaspora margarita provides insights into plant, endobacterial and fungal interactions.</title>
        <authorList>
            <person name="Venice F."/>
            <person name="Ghignone S."/>
            <person name="Salvioli di Fossalunga A."/>
            <person name="Amselem J."/>
            <person name="Novero M."/>
            <person name="Xianan X."/>
            <person name="Sedzielewska Toro K."/>
            <person name="Morin E."/>
            <person name="Lipzen A."/>
            <person name="Grigoriev I.V."/>
            <person name="Henrissat B."/>
            <person name="Martin F.M."/>
            <person name="Bonfante P."/>
        </authorList>
    </citation>
    <scope>NUCLEOTIDE SEQUENCE [LARGE SCALE GENOMIC DNA]</scope>
    <source>
        <strain evidence="3 4">BEG34</strain>
    </source>
</reference>
<dbReference type="SUPFAM" id="SSF52777">
    <property type="entry name" value="CoA-dependent acyltransferases"/>
    <property type="match status" value="1"/>
</dbReference>
<evidence type="ECO:0000256" key="1">
    <source>
        <dbReference type="ARBA" id="ARBA00023315"/>
    </source>
</evidence>
<evidence type="ECO:0000259" key="2">
    <source>
        <dbReference type="Pfam" id="PF00755"/>
    </source>
</evidence>
<dbReference type="Pfam" id="PF00755">
    <property type="entry name" value="Carn_acyltransf"/>
    <property type="match status" value="1"/>
</dbReference>